<keyword evidence="3" id="KW-1185">Reference proteome</keyword>
<feature type="region of interest" description="Disordered" evidence="1">
    <location>
        <begin position="17"/>
        <end position="66"/>
    </location>
</feature>
<evidence type="ECO:0000256" key="1">
    <source>
        <dbReference type="SAM" id="MobiDB-lite"/>
    </source>
</evidence>
<sequence length="66" mass="7230">MTKNVPHSFLLVPLEHSSIHPPHRCLPRPTVRVQQAGSSSSSSSSNVLLLRTNTKVNDSSPEVRKS</sequence>
<evidence type="ECO:0000313" key="3">
    <source>
        <dbReference type="Proteomes" id="UP000324222"/>
    </source>
</evidence>
<comment type="caution">
    <text evidence="2">The sequence shown here is derived from an EMBL/GenBank/DDBJ whole genome shotgun (WGS) entry which is preliminary data.</text>
</comment>
<gene>
    <name evidence="2" type="ORF">E2C01_069425</name>
</gene>
<proteinExistence type="predicted"/>
<organism evidence="2 3">
    <name type="scientific">Portunus trituberculatus</name>
    <name type="common">Swimming crab</name>
    <name type="synonym">Neptunus trituberculatus</name>
    <dbReference type="NCBI Taxonomy" id="210409"/>
    <lineage>
        <taxon>Eukaryota</taxon>
        <taxon>Metazoa</taxon>
        <taxon>Ecdysozoa</taxon>
        <taxon>Arthropoda</taxon>
        <taxon>Crustacea</taxon>
        <taxon>Multicrustacea</taxon>
        <taxon>Malacostraca</taxon>
        <taxon>Eumalacostraca</taxon>
        <taxon>Eucarida</taxon>
        <taxon>Decapoda</taxon>
        <taxon>Pleocyemata</taxon>
        <taxon>Brachyura</taxon>
        <taxon>Eubrachyura</taxon>
        <taxon>Portunoidea</taxon>
        <taxon>Portunidae</taxon>
        <taxon>Portuninae</taxon>
        <taxon>Portunus</taxon>
    </lineage>
</organism>
<protein>
    <submittedName>
        <fullName evidence="2">Uncharacterized protein</fullName>
    </submittedName>
</protein>
<dbReference type="Proteomes" id="UP000324222">
    <property type="component" value="Unassembled WGS sequence"/>
</dbReference>
<dbReference type="AlphaFoldDB" id="A0A5B7HQ11"/>
<reference evidence="2 3" key="1">
    <citation type="submission" date="2019-05" db="EMBL/GenBank/DDBJ databases">
        <title>Another draft genome of Portunus trituberculatus and its Hox gene families provides insights of decapod evolution.</title>
        <authorList>
            <person name="Jeong J.-H."/>
            <person name="Song I."/>
            <person name="Kim S."/>
            <person name="Choi T."/>
            <person name="Kim D."/>
            <person name="Ryu S."/>
            <person name="Kim W."/>
        </authorList>
    </citation>
    <scope>NUCLEOTIDE SEQUENCE [LARGE SCALE GENOMIC DNA]</scope>
    <source>
        <tissue evidence="2">Muscle</tissue>
    </source>
</reference>
<dbReference type="EMBL" id="VSRR010040238">
    <property type="protein sequence ID" value="MPC75041.1"/>
    <property type="molecule type" value="Genomic_DNA"/>
</dbReference>
<accession>A0A5B7HQ11</accession>
<evidence type="ECO:0000313" key="2">
    <source>
        <dbReference type="EMBL" id="MPC75041.1"/>
    </source>
</evidence>
<name>A0A5B7HQ11_PORTR</name>
<feature type="compositionally biased region" description="Polar residues" evidence="1">
    <location>
        <begin position="51"/>
        <end position="60"/>
    </location>
</feature>